<evidence type="ECO:0000313" key="3">
    <source>
        <dbReference type="EMBL" id="RWR06105.1"/>
    </source>
</evidence>
<accession>A0A443ILE3</accession>
<dbReference type="OrthoDB" id="9793801at2"/>
<reference evidence="6 7" key="2">
    <citation type="submission" date="2019-01" db="EMBL/GenBank/DDBJ databases">
        <authorList>
            <person name="Li Y."/>
        </authorList>
    </citation>
    <scope>NUCLEOTIDE SEQUENCE [LARGE SCALE GENOMIC DNA]</scope>
    <source>
        <strain evidence="3 8">2D-5</strain>
        <strain evidence="5 7">D19-10-3-21</strain>
        <strain evidence="4 6">SK2B-1</strain>
    </source>
</reference>
<dbReference type="AlphaFoldDB" id="A0A443JZY1"/>
<sequence>MPNRKMLMAIPLALVLLAGGYALWAGERPSTVRVQGEVEATRIDLASRVSGRVADVPVDFGDRVSRGQVVVRLESPQLMASLESGRAALAVAQANRDLAFSTRPETIAAREAELAKSEADLVLAQKTYDRVSALRESSVTSAQNVDDAANKLDAALRGKEAAQANLALARNGNSPEEKAVSVAQVGQAEATVRQTEADIAELTVVSPIDGQITARMAEPGKNFAASSPLISVVDVDDAWFTFNLREDLLGDLSIGDELQIRVPALAGKVFRGRVTAINALGSYANWRATKATGDFDLRTFSLRAVPLEKDARLRPGMSALIDVKGR</sequence>
<dbReference type="SUPFAM" id="SSF111369">
    <property type="entry name" value="HlyD-like secretion proteins"/>
    <property type="match status" value="1"/>
</dbReference>
<evidence type="ECO:0000313" key="5">
    <source>
        <dbReference type="EMBL" id="RWR26034.1"/>
    </source>
</evidence>
<dbReference type="Proteomes" id="UP000285710">
    <property type="component" value="Unassembled WGS sequence"/>
</dbReference>
<dbReference type="InterPro" id="IPR059052">
    <property type="entry name" value="HH_YbhG-like"/>
</dbReference>
<name>A0A443JZY1_9RHOB</name>
<dbReference type="EMBL" id="SAUX01000042">
    <property type="protein sequence ID" value="RWR26034.1"/>
    <property type="molecule type" value="Genomic_DNA"/>
</dbReference>
<dbReference type="EMBL" id="SAUW01000031">
    <property type="protein sequence ID" value="RWR06105.1"/>
    <property type="molecule type" value="Genomic_DNA"/>
</dbReference>
<dbReference type="EMBL" id="SAUZ01000033">
    <property type="protein sequence ID" value="RWR17028.1"/>
    <property type="molecule type" value="Genomic_DNA"/>
</dbReference>
<evidence type="ECO:0000313" key="8">
    <source>
        <dbReference type="Proteomes" id="UP000285710"/>
    </source>
</evidence>
<evidence type="ECO:0000313" key="6">
    <source>
        <dbReference type="Proteomes" id="UP000284476"/>
    </source>
</evidence>
<dbReference type="GO" id="GO:0005886">
    <property type="term" value="C:plasma membrane"/>
    <property type="evidence" value="ECO:0007669"/>
    <property type="project" value="TreeGrafter"/>
</dbReference>
<feature type="domain" description="CusB-like beta-barrel" evidence="2">
    <location>
        <begin position="239"/>
        <end position="324"/>
    </location>
</feature>
<dbReference type="PANTHER" id="PTHR30438:SF2">
    <property type="entry name" value="MEMBRANE PROTEIN"/>
    <property type="match status" value="1"/>
</dbReference>
<feature type="domain" description="YbhG-like alpha-helical hairpin" evidence="1">
    <location>
        <begin position="84"/>
        <end position="200"/>
    </location>
</feature>
<evidence type="ECO:0000313" key="7">
    <source>
        <dbReference type="Proteomes" id="UP000285295"/>
    </source>
</evidence>
<dbReference type="Pfam" id="PF25954">
    <property type="entry name" value="Beta-barrel_RND_2"/>
    <property type="match status" value="1"/>
</dbReference>
<evidence type="ECO:0000313" key="4">
    <source>
        <dbReference type="EMBL" id="RWR17028.1"/>
    </source>
</evidence>
<evidence type="ECO:0000259" key="1">
    <source>
        <dbReference type="Pfam" id="PF25881"/>
    </source>
</evidence>
<reference evidence="6 7" key="1">
    <citation type="submission" date="2019-01" db="EMBL/GenBank/DDBJ databases">
        <title>Sinorhodobacter populi sp. nov. isolated from the symptomatic bark tissue of Populus euramericana canker.</title>
        <authorList>
            <person name="Xu G."/>
        </authorList>
    </citation>
    <scope>NUCLEOTIDE SEQUENCE [LARGE SCALE GENOMIC DNA]</scope>
    <source>
        <strain evidence="3 8">2D-5</strain>
        <strain evidence="5 7">D19-10-3-21</strain>
        <strain evidence="4 6">SK2B-1</strain>
    </source>
</reference>
<gene>
    <name evidence="4" type="ORF">D2T30_20245</name>
    <name evidence="5" type="ORF">D2T31_21345</name>
    <name evidence="3" type="ORF">D2T33_19055</name>
</gene>
<accession>A0A443J964</accession>
<dbReference type="PANTHER" id="PTHR30438">
    <property type="entry name" value="36 KDA ANTIGEN-RELATED"/>
    <property type="match status" value="1"/>
</dbReference>
<evidence type="ECO:0000259" key="2">
    <source>
        <dbReference type="Pfam" id="PF25954"/>
    </source>
</evidence>
<keyword evidence="8" id="KW-1185">Reference proteome</keyword>
<dbReference type="RefSeq" id="WP_128210311.1">
    <property type="nucleotide sequence ID" value="NZ_JBHRSO010000008.1"/>
</dbReference>
<organism evidence="5 7">
    <name type="scientific">Paenirhodobacter populi</name>
    <dbReference type="NCBI Taxonomy" id="2306993"/>
    <lineage>
        <taxon>Bacteria</taxon>
        <taxon>Pseudomonadati</taxon>
        <taxon>Pseudomonadota</taxon>
        <taxon>Alphaproteobacteria</taxon>
        <taxon>Rhodobacterales</taxon>
        <taxon>Rhodobacter group</taxon>
        <taxon>Paenirhodobacter</taxon>
    </lineage>
</organism>
<dbReference type="Gene3D" id="2.40.30.170">
    <property type="match status" value="1"/>
</dbReference>
<dbReference type="Pfam" id="PF25881">
    <property type="entry name" value="HH_YBHG"/>
    <property type="match status" value="1"/>
</dbReference>
<comment type="caution">
    <text evidence="5">The sequence shown here is derived from an EMBL/GenBank/DDBJ whole genome shotgun (WGS) entry which is preliminary data.</text>
</comment>
<dbReference type="Gene3D" id="1.10.287.470">
    <property type="entry name" value="Helix hairpin bin"/>
    <property type="match status" value="2"/>
</dbReference>
<accession>A0A443JZY1</accession>
<protein>
    <submittedName>
        <fullName evidence="5">HlyD family efflux transporter periplasmic adaptor subunit</fullName>
    </submittedName>
</protein>
<dbReference type="Proteomes" id="UP000285295">
    <property type="component" value="Unassembled WGS sequence"/>
</dbReference>
<dbReference type="InterPro" id="IPR058792">
    <property type="entry name" value="Beta-barrel_RND_2"/>
</dbReference>
<proteinExistence type="predicted"/>
<dbReference type="Gene3D" id="2.40.50.100">
    <property type="match status" value="1"/>
</dbReference>
<dbReference type="Proteomes" id="UP000284476">
    <property type="component" value="Unassembled WGS sequence"/>
</dbReference>